<evidence type="ECO:0000313" key="3">
    <source>
        <dbReference type="Proteomes" id="UP000218644"/>
    </source>
</evidence>
<dbReference type="Proteomes" id="UP000218644">
    <property type="component" value="Unassembled WGS sequence"/>
</dbReference>
<proteinExistence type="predicted"/>
<evidence type="ECO:0000256" key="1">
    <source>
        <dbReference type="SAM" id="MobiDB-lite"/>
    </source>
</evidence>
<accession>A0A2A2AHF1</accession>
<name>A0A2A2AHF1_9BURK</name>
<reference evidence="2 3" key="1">
    <citation type="submission" date="2017-08" db="EMBL/GenBank/DDBJ databases">
        <title>WGS of Clinical strains of the CDC Group NO-1 linked to zoonotic infections in humans.</title>
        <authorList>
            <person name="Bernier A.-M."/>
            <person name="Bernard K."/>
        </authorList>
    </citation>
    <scope>NUCLEOTIDE SEQUENCE [LARGE SCALE GENOMIC DNA]</scope>
    <source>
        <strain evidence="2 3">NML79-0751</strain>
    </source>
</reference>
<dbReference type="EMBL" id="NSJD01000042">
    <property type="protein sequence ID" value="PAT37184.1"/>
    <property type="molecule type" value="Genomic_DNA"/>
</dbReference>
<gene>
    <name evidence="2" type="ORF">CK623_13920</name>
</gene>
<feature type="region of interest" description="Disordered" evidence="1">
    <location>
        <begin position="1"/>
        <end position="22"/>
    </location>
</feature>
<dbReference type="AlphaFoldDB" id="A0A2A2AHF1"/>
<evidence type="ECO:0000313" key="2">
    <source>
        <dbReference type="EMBL" id="PAT37184.1"/>
    </source>
</evidence>
<organism evidence="2 3">
    <name type="scientific">Vandammella animalimorsus</name>
    <dbReference type="NCBI Taxonomy" id="2029117"/>
    <lineage>
        <taxon>Bacteria</taxon>
        <taxon>Pseudomonadati</taxon>
        <taxon>Pseudomonadota</taxon>
        <taxon>Betaproteobacteria</taxon>
        <taxon>Burkholderiales</taxon>
        <taxon>Comamonadaceae</taxon>
        <taxon>Vandammella</taxon>
    </lineage>
</organism>
<feature type="compositionally biased region" description="Basic and acidic residues" evidence="1">
    <location>
        <begin position="1"/>
        <end position="11"/>
    </location>
</feature>
<protein>
    <submittedName>
        <fullName evidence="2">Uncharacterized protein</fullName>
    </submittedName>
</protein>
<sequence>MSSCDADRGDADGAALPLANPLSSRAQRRRWMPAFAGMTRAACEIEMPVSAQALDLSTLAQNTL</sequence>
<comment type="caution">
    <text evidence="2">The sequence shown here is derived from an EMBL/GenBank/DDBJ whole genome shotgun (WGS) entry which is preliminary data.</text>
</comment>